<dbReference type="InterPro" id="IPR042100">
    <property type="entry name" value="Bug_dom1"/>
</dbReference>
<dbReference type="SUPFAM" id="SSF53850">
    <property type="entry name" value="Periplasmic binding protein-like II"/>
    <property type="match status" value="1"/>
</dbReference>
<dbReference type="PANTHER" id="PTHR42928">
    <property type="entry name" value="TRICARBOXYLATE-BINDING PROTEIN"/>
    <property type="match status" value="1"/>
</dbReference>
<protein>
    <submittedName>
        <fullName evidence="3">Bug family tripartite tricarboxylate transporter substrate binding protein</fullName>
    </submittedName>
</protein>
<reference evidence="3 4" key="1">
    <citation type="submission" date="2024-08" db="EMBL/GenBank/DDBJ databases">
        <title>Genome sequence of Streptomyces aureus CACIA-1.46HGO.</title>
        <authorList>
            <person name="Evangelista-Martinez Z."/>
        </authorList>
    </citation>
    <scope>NUCLEOTIDE SEQUENCE [LARGE SCALE GENOMIC DNA]</scope>
    <source>
        <strain evidence="3 4">CACIA-1.46HGO</strain>
    </source>
</reference>
<sequence length="329" mass="34515">MRGPARALPGTVAVLTLLTVSACGVIPSGQAQSDRDLRIMVPNTPGGGYDTTARTAARVMDETHIAPDVQVFNLPGAGGTVGLQRLVDERGNGDLALQMGLGVVGASHEAKAEVTVARTTPIARLIEEAGAVVVRKDSPYRTVGDLITAWRRAPERLAVGGGSSPGGPDYLLPMELAKAVGIDPKKVDYVGYGGGGGDLLPALLDGEVDFATSGLGEFIDQVDSGQLRVLAVTGEHPVEPLAGVPTLKSSGIDLVFSNWRGIVAPPGISDADRQRWVDALTELHRSRRWQAELVRHGWTDAFATGDTFAAYLTQQDKLVADLAASLGRE</sequence>
<feature type="chain" id="PRO_5046515295" evidence="2">
    <location>
        <begin position="23"/>
        <end position="329"/>
    </location>
</feature>
<comment type="caution">
    <text evidence="3">The sequence shown here is derived from an EMBL/GenBank/DDBJ whole genome shotgun (WGS) entry which is preliminary data.</text>
</comment>
<dbReference type="PROSITE" id="PS51257">
    <property type="entry name" value="PROKAR_LIPOPROTEIN"/>
    <property type="match status" value="1"/>
</dbReference>
<proteinExistence type="inferred from homology"/>
<dbReference type="PIRSF" id="PIRSF017082">
    <property type="entry name" value="YflP"/>
    <property type="match status" value="1"/>
</dbReference>
<evidence type="ECO:0000256" key="1">
    <source>
        <dbReference type="ARBA" id="ARBA00006987"/>
    </source>
</evidence>
<name>A0ABV4S9R8_9ACTN</name>
<dbReference type="CDD" id="cd07012">
    <property type="entry name" value="PBP2_Bug_TTT"/>
    <property type="match status" value="1"/>
</dbReference>
<dbReference type="PANTHER" id="PTHR42928:SF3">
    <property type="entry name" value="UPF0065 PROTEIN YFLP"/>
    <property type="match status" value="1"/>
</dbReference>
<keyword evidence="4" id="KW-1185">Reference proteome</keyword>
<dbReference type="RefSeq" id="WP_372561199.1">
    <property type="nucleotide sequence ID" value="NZ_JBGOSP010000001.1"/>
</dbReference>
<comment type="similarity">
    <text evidence="1">Belongs to the UPF0065 (bug) family.</text>
</comment>
<dbReference type="InterPro" id="IPR005064">
    <property type="entry name" value="BUG"/>
</dbReference>
<feature type="signal peptide" evidence="2">
    <location>
        <begin position="1"/>
        <end position="22"/>
    </location>
</feature>
<evidence type="ECO:0000256" key="2">
    <source>
        <dbReference type="SAM" id="SignalP"/>
    </source>
</evidence>
<gene>
    <name evidence="3" type="ORF">ACEG43_03120</name>
</gene>
<evidence type="ECO:0000313" key="4">
    <source>
        <dbReference type="Proteomes" id="UP001571476"/>
    </source>
</evidence>
<accession>A0ABV4S9R8</accession>
<dbReference type="Gene3D" id="3.40.190.150">
    <property type="entry name" value="Bordetella uptake gene, domain 1"/>
    <property type="match status" value="1"/>
</dbReference>
<dbReference type="Pfam" id="PF03401">
    <property type="entry name" value="TctC"/>
    <property type="match status" value="1"/>
</dbReference>
<dbReference type="Proteomes" id="UP001571476">
    <property type="component" value="Unassembled WGS sequence"/>
</dbReference>
<dbReference type="EMBL" id="JBGOSP010000001">
    <property type="protein sequence ID" value="MFA3835182.1"/>
    <property type="molecule type" value="Genomic_DNA"/>
</dbReference>
<organism evidence="3 4">
    <name type="scientific">Streptomyces aureus</name>
    <dbReference type="NCBI Taxonomy" id="193461"/>
    <lineage>
        <taxon>Bacteria</taxon>
        <taxon>Bacillati</taxon>
        <taxon>Actinomycetota</taxon>
        <taxon>Actinomycetes</taxon>
        <taxon>Kitasatosporales</taxon>
        <taxon>Streptomycetaceae</taxon>
        <taxon>Streptomyces</taxon>
    </lineage>
</organism>
<keyword evidence="2" id="KW-0732">Signal</keyword>
<evidence type="ECO:0000313" key="3">
    <source>
        <dbReference type="EMBL" id="MFA3835182.1"/>
    </source>
</evidence>
<dbReference type="Gene3D" id="3.40.190.10">
    <property type="entry name" value="Periplasmic binding protein-like II"/>
    <property type="match status" value="1"/>
</dbReference>